<reference evidence="2 3" key="1">
    <citation type="submission" date="2018-11" db="EMBL/GenBank/DDBJ databases">
        <authorList>
            <person name="Li F."/>
        </authorList>
    </citation>
    <scope>NUCLEOTIDE SEQUENCE [LARGE SCALE GENOMIC DNA]</scope>
    <source>
        <strain evidence="2 3">Gsoil 818</strain>
    </source>
</reference>
<evidence type="ECO:0000313" key="2">
    <source>
        <dbReference type="EMBL" id="RNM12177.1"/>
    </source>
</evidence>
<dbReference type="Gene3D" id="1.20.1290.10">
    <property type="entry name" value="AhpD-like"/>
    <property type="match status" value="1"/>
</dbReference>
<sequence>MTQTDRPKPTAARELIGDFAPRLVELTDGTLYDEVWNREVLSRRERSFITVAALVAAGNFEQLPWHLRYAVENGISQQEISEAIMHLAFYASWPKAMSAINAAKTVFADAFPADVVD</sequence>
<proteinExistence type="predicted"/>
<evidence type="ECO:0000313" key="3">
    <source>
        <dbReference type="Proteomes" id="UP000279994"/>
    </source>
</evidence>
<organism evidence="2 3">
    <name type="scientific">Nocardioides pocheonensis</name>
    <dbReference type="NCBI Taxonomy" id="661485"/>
    <lineage>
        <taxon>Bacteria</taxon>
        <taxon>Bacillati</taxon>
        <taxon>Actinomycetota</taxon>
        <taxon>Actinomycetes</taxon>
        <taxon>Propionibacteriales</taxon>
        <taxon>Nocardioidaceae</taxon>
        <taxon>Nocardioides</taxon>
    </lineage>
</organism>
<dbReference type="PANTHER" id="PTHR33570">
    <property type="entry name" value="4-CARBOXYMUCONOLACTONE DECARBOXYLASE FAMILY PROTEIN"/>
    <property type="match status" value="1"/>
</dbReference>
<dbReference type="Proteomes" id="UP000279994">
    <property type="component" value="Unassembled WGS sequence"/>
</dbReference>
<dbReference type="AlphaFoldDB" id="A0A3N0GI99"/>
<evidence type="ECO:0000259" key="1">
    <source>
        <dbReference type="Pfam" id="PF02627"/>
    </source>
</evidence>
<dbReference type="RefSeq" id="WP_123224758.1">
    <property type="nucleotide sequence ID" value="NZ_RJSF01000046.1"/>
</dbReference>
<feature type="domain" description="Carboxymuconolactone decarboxylase-like" evidence="1">
    <location>
        <begin position="21"/>
        <end position="104"/>
    </location>
</feature>
<name>A0A3N0GI99_9ACTN</name>
<dbReference type="GO" id="GO:0051920">
    <property type="term" value="F:peroxiredoxin activity"/>
    <property type="evidence" value="ECO:0007669"/>
    <property type="project" value="InterPro"/>
</dbReference>
<comment type="caution">
    <text evidence="2">The sequence shown here is derived from an EMBL/GenBank/DDBJ whole genome shotgun (WGS) entry which is preliminary data.</text>
</comment>
<dbReference type="InterPro" id="IPR003779">
    <property type="entry name" value="CMD-like"/>
</dbReference>
<keyword evidence="3" id="KW-1185">Reference proteome</keyword>
<dbReference type="OrthoDB" id="9802489at2"/>
<dbReference type="EMBL" id="RJSF01000046">
    <property type="protein sequence ID" value="RNM12177.1"/>
    <property type="molecule type" value="Genomic_DNA"/>
</dbReference>
<dbReference type="InterPro" id="IPR052512">
    <property type="entry name" value="4CMD/NDH-1_regulator"/>
</dbReference>
<gene>
    <name evidence="2" type="ORF">EFL26_20450</name>
</gene>
<accession>A0A3N0GI99</accession>
<dbReference type="PANTHER" id="PTHR33570:SF9">
    <property type="entry name" value="BLL4600 PROTEIN"/>
    <property type="match status" value="1"/>
</dbReference>
<dbReference type="SUPFAM" id="SSF69118">
    <property type="entry name" value="AhpD-like"/>
    <property type="match status" value="1"/>
</dbReference>
<dbReference type="Pfam" id="PF02627">
    <property type="entry name" value="CMD"/>
    <property type="match status" value="1"/>
</dbReference>
<protein>
    <submittedName>
        <fullName evidence="2">Carboxymuconolactone decarboxylase family protein</fullName>
    </submittedName>
</protein>
<dbReference type="InterPro" id="IPR029032">
    <property type="entry name" value="AhpD-like"/>
</dbReference>